<dbReference type="Proteomes" id="UP001596220">
    <property type="component" value="Unassembled WGS sequence"/>
</dbReference>
<dbReference type="PANTHER" id="PTHR43775">
    <property type="entry name" value="FATTY ACID SYNTHASE"/>
    <property type="match status" value="1"/>
</dbReference>
<dbReference type="SUPFAM" id="SSF47336">
    <property type="entry name" value="ACP-like"/>
    <property type="match status" value="1"/>
</dbReference>
<dbReference type="InterPro" id="IPR009081">
    <property type="entry name" value="PP-bd_ACP"/>
</dbReference>
<dbReference type="InterPro" id="IPR001227">
    <property type="entry name" value="Ac_transferase_dom_sf"/>
</dbReference>
<dbReference type="PROSITE" id="PS50075">
    <property type="entry name" value="CARRIER"/>
    <property type="match status" value="1"/>
</dbReference>
<dbReference type="Pfam" id="PF00550">
    <property type="entry name" value="PP-binding"/>
    <property type="match status" value="1"/>
</dbReference>
<dbReference type="InterPro" id="IPR020841">
    <property type="entry name" value="PKS_Beta-ketoAc_synthase_dom"/>
</dbReference>
<dbReference type="Gene3D" id="3.30.70.3290">
    <property type="match status" value="1"/>
</dbReference>
<keyword evidence="3" id="KW-0808">Transferase</keyword>
<dbReference type="Gene3D" id="1.10.1200.10">
    <property type="entry name" value="ACP-like"/>
    <property type="match status" value="1"/>
</dbReference>
<evidence type="ECO:0000256" key="1">
    <source>
        <dbReference type="ARBA" id="ARBA00022450"/>
    </source>
</evidence>
<evidence type="ECO:0000256" key="3">
    <source>
        <dbReference type="ARBA" id="ARBA00022679"/>
    </source>
</evidence>
<dbReference type="InterPro" id="IPR006162">
    <property type="entry name" value="Ppantetheine_attach_site"/>
</dbReference>
<dbReference type="SMART" id="SM00827">
    <property type="entry name" value="PKS_AT"/>
    <property type="match status" value="1"/>
</dbReference>
<dbReference type="Gene3D" id="3.40.366.10">
    <property type="entry name" value="Malonyl-Coenzyme A Acyl Carrier Protein, domain 2"/>
    <property type="match status" value="1"/>
</dbReference>
<organism evidence="6 7">
    <name type="scientific">Saccharothrix lopnurensis</name>
    <dbReference type="NCBI Taxonomy" id="1670621"/>
    <lineage>
        <taxon>Bacteria</taxon>
        <taxon>Bacillati</taxon>
        <taxon>Actinomycetota</taxon>
        <taxon>Actinomycetes</taxon>
        <taxon>Pseudonocardiales</taxon>
        <taxon>Pseudonocardiaceae</taxon>
        <taxon>Saccharothrix</taxon>
    </lineage>
</organism>
<dbReference type="InterPro" id="IPR014030">
    <property type="entry name" value="Ketoacyl_synth_N"/>
</dbReference>
<protein>
    <submittedName>
        <fullName evidence="6">Type I polyketide synthase</fullName>
    </submittedName>
</protein>
<dbReference type="PANTHER" id="PTHR43775:SF37">
    <property type="entry name" value="SI:DKEY-61P9.11"/>
    <property type="match status" value="1"/>
</dbReference>
<dbReference type="Pfam" id="PF00698">
    <property type="entry name" value="Acyl_transf_1"/>
    <property type="match status" value="1"/>
</dbReference>
<evidence type="ECO:0000259" key="4">
    <source>
        <dbReference type="PROSITE" id="PS50075"/>
    </source>
</evidence>
<comment type="caution">
    <text evidence="6">The sequence shown here is derived from an EMBL/GenBank/DDBJ whole genome shotgun (WGS) entry which is preliminary data.</text>
</comment>
<dbReference type="SMART" id="SM00823">
    <property type="entry name" value="PKS_PP"/>
    <property type="match status" value="1"/>
</dbReference>
<keyword evidence="1" id="KW-0596">Phosphopantetheine</keyword>
<dbReference type="Pfam" id="PF02801">
    <property type="entry name" value="Ketoacyl-synt_C"/>
    <property type="match status" value="1"/>
</dbReference>
<gene>
    <name evidence="6" type="ORF">ACFP3R_30125</name>
</gene>
<dbReference type="InterPro" id="IPR016035">
    <property type="entry name" value="Acyl_Trfase/lysoPLipase"/>
</dbReference>
<dbReference type="InterPro" id="IPR016039">
    <property type="entry name" value="Thiolase-like"/>
</dbReference>
<dbReference type="InterPro" id="IPR014043">
    <property type="entry name" value="Acyl_transferase_dom"/>
</dbReference>
<dbReference type="RefSeq" id="WP_380640859.1">
    <property type="nucleotide sequence ID" value="NZ_JBHSQO010000045.1"/>
</dbReference>
<dbReference type="InterPro" id="IPR036736">
    <property type="entry name" value="ACP-like_sf"/>
</dbReference>
<reference evidence="7" key="1">
    <citation type="journal article" date="2019" name="Int. J. Syst. Evol. Microbiol.">
        <title>The Global Catalogue of Microorganisms (GCM) 10K type strain sequencing project: providing services to taxonomists for standard genome sequencing and annotation.</title>
        <authorList>
            <consortium name="The Broad Institute Genomics Platform"/>
            <consortium name="The Broad Institute Genome Sequencing Center for Infectious Disease"/>
            <person name="Wu L."/>
            <person name="Ma J."/>
        </authorList>
    </citation>
    <scope>NUCLEOTIDE SEQUENCE [LARGE SCALE GENOMIC DNA]</scope>
    <source>
        <strain evidence="7">CGMCC 4.7246</strain>
    </source>
</reference>
<dbReference type="InterPro" id="IPR050091">
    <property type="entry name" value="PKS_NRPS_Biosynth_Enz"/>
</dbReference>
<dbReference type="Pfam" id="PF00109">
    <property type="entry name" value="ketoacyl-synt"/>
    <property type="match status" value="1"/>
</dbReference>
<dbReference type="SUPFAM" id="SSF53901">
    <property type="entry name" value="Thiolase-like"/>
    <property type="match status" value="1"/>
</dbReference>
<dbReference type="InterPro" id="IPR014031">
    <property type="entry name" value="Ketoacyl_synth_C"/>
</dbReference>
<dbReference type="Gene3D" id="3.40.47.10">
    <property type="match status" value="1"/>
</dbReference>
<dbReference type="EMBL" id="JBHSQO010000045">
    <property type="protein sequence ID" value="MFC6093549.1"/>
    <property type="molecule type" value="Genomic_DNA"/>
</dbReference>
<evidence type="ECO:0000313" key="6">
    <source>
        <dbReference type="EMBL" id="MFC6093549.1"/>
    </source>
</evidence>
<dbReference type="Pfam" id="PF22621">
    <property type="entry name" value="CurL-like_PKS_C"/>
    <property type="match status" value="1"/>
</dbReference>
<dbReference type="InterPro" id="IPR020806">
    <property type="entry name" value="PKS_PP-bd"/>
</dbReference>
<dbReference type="PROSITE" id="PS00012">
    <property type="entry name" value="PHOSPHOPANTETHEINE"/>
    <property type="match status" value="1"/>
</dbReference>
<name>A0ABW1PDB7_9PSEU</name>
<feature type="domain" description="Carrier" evidence="4">
    <location>
        <begin position="894"/>
        <end position="969"/>
    </location>
</feature>
<sequence>MGLTPTARHGDQPIAIIGLSCRLPGAPDADRFWDLLVNGEDRVAAPDAARTHTRQRIGGYLDDVSGFDAAFFDISPREAGRMDPQHRMLTEATWTALDDAGLPAAALAGSNTGVYSACLGSTYWDLLRAHDANDMHGLIGSGLHGTAAGRISRLLDLRGPSMALDATCSTSLLAVHLACQGLRSGETDLAIVAGANTLLDGGYWDSLTRGRVLAPDGRSKFGSPAANGYGRGEGAAAVVLKPLADALADGDRVRAVVLGSAAGNNGRTSIALTTPSEEGQEDTIRRAHRNAGVRPADVDYVEAHGTGTVQGDQVELAVLDRVLGEGRPAGRRCLVGSVKTNIGHTEAVAGLVGLVKTVLAVERRTVPATLHGPADGGDRAAVELPSTATPWPERHGPALAGVSSFGLSGTNVHVVVGEAPPVREPDAAHRPSAYLLPVSARCPSALRQLAGAYAQRLADGDPTTGDPAGGDLAGDDLADVCFSAGTRRTHHEHRLAVVAPDRQGLVRQLRAYADGVLKPMSRTGSHTAPRIVFVFPGQGSQWVGMGRELLAENEVFAARLRECDAAVRAETGWSVVDRLHEDAPLTSVREVQPVLWAVQVALAAVWRDWGVEPDLVVGHSMGEVAAATVSGALSVADGAAVICRRSALIAEHCGPGAMVAVQVGEREAARVLEPFADRLCVGVVNSEHATVLSGDRDALAEVTESLRSLGVRCRRVDVEFASHAPQVEPVRPWLLAGLAGLRPTSGSVPLHSTVLDRVVDGTRLDADYWMANLREPVRFGSAVTSVAASGPVVFVEISPHPVLVPALEDCVDRAGGWGTAIASTHRDRPQLASMLEGLGVVHVEGGAVDWARVRTGGRYVPVPAYPFQHRSFWFTRPRRRVLEDRRAAASPGLRTVADFERYVRDQVAGLLHTEDVDLDRTATSLGLDSLLAMQLRSIVEDHLAIVVPPRLLLGAGSLRHLAGELHARTGLAVVG</sequence>
<dbReference type="SUPFAM" id="SSF55048">
    <property type="entry name" value="Probable ACP-binding domain of malonyl-CoA ACP transacylase"/>
    <property type="match status" value="1"/>
</dbReference>
<evidence type="ECO:0000259" key="5">
    <source>
        <dbReference type="PROSITE" id="PS52004"/>
    </source>
</evidence>
<dbReference type="InterPro" id="IPR016036">
    <property type="entry name" value="Malonyl_transacylase_ACP-bd"/>
</dbReference>
<keyword evidence="2" id="KW-0597">Phosphoprotein</keyword>
<feature type="domain" description="Ketosynthase family 3 (KS3)" evidence="5">
    <location>
        <begin position="11"/>
        <end position="418"/>
    </location>
</feature>
<evidence type="ECO:0000256" key="2">
    <source>
        <dbReference type="ARBA" id="ARBA00022553"/>
    </source>
</evidence>
<dbReference type="SMART" id="SM00825">
    <property type="entry name" value="PKS_KS"/>
    <property type="match status" value="1"/>
</dbReference>
<accession>A0ABW1PDB7</accession>
<dbReference type="PROSITE" id="PS52004">
    <property type="entry name" value="KS3_2"/>
    <property type="match status" value="1"/>
</dbReference>
<proteinExistence type="predicted"/>
<dbReference type="CDD" id="cd00833">
    <property type="entry name" value="PKS"/>
    <property type="match status" value="1"/>
</dbReference>
<keyword evidence="7" id="KW-1185">Reference proteome</keyword>
<dbReference type="SUPFAM" id="SSF52151">
    <property type="entry name" value="FabD/lysophospholipase-like"/>
    <property type="match status" value="1"/>
</dbReference>
<evidence type="ECO:0000313" key="7">
    <source>
        <dbReference type="Proteomes" id="UP001596220"/>
    </source>
</evidence>